<dbReference type="PANTHER" id="PTHR23513:SF9">
    <property type="entry name" value="ENTEROBACTIN EXPORTER ENTS"/>
    <property type="match status" value="1"/>
</dbReference>
<keyword evidence="4 7" id="KW-0812">Transmembrane</keyword>
<keyword evidence="5 7" id="KW-1133">Transmembrane helix</keyword>
<sequence length="430" mass="44624">MPEPADLKTLSRGPAGGGVPLDATVPRLSLLAHPGLAAFLSARLLSSFSAQVQAVAVGWQIYMLTHSARALAWVGLAQFLPMVCLILVAGHAADHFNRRAITVTCQIVEACGALVMAAGSFGHWLTPGVIYGMVVLFGTARVFEMPSQQTFLPALVPAAIFPRATALSSSLFQFAAIMGPSVGGLLYGGGAGFCYAVCGAGFGLAALSTYRMALTGAAPARRPMTMETLLGGLRFIRARPEMLGAISLDLFAVLLGGATALLPVYADDILHAGPVGLGLLRMAPGLGALAGGLILARRPLQRHAGRRMFAAVAVFGFATILFGVSTWLPLSVAALAVLGAADVLSMVVRGALVQLRTPDEMRGRVSAVNTLFIGSSNQLGEFESGMLASLVGPVEAVVLGGVGTVVVAVVWMRLFPALRRLDRLSDLRPG</sequence>
<gene>
    <name evidence="8" type="ORF">AAC691_21485</name>
</gene>
<dbReference type="RefSeq" id="WP_342628413.1">
    <property type="nucleotide sequence ID" value="NZ_CP152276.1"/>
</dbReference>
<keyword evidence="9" id="KW-1185">Reference proteome</keyword>
<dbReference type="Gene3D" id="1.20.1250.20">
    <property type="entry name" value="MFS general substrate transporter like domains"/>
    <property type="match status" value="1"/>
</dbReference>
<evidence type="ECO:0000313" key="8">
    <source>
        <dbReference type="EMBL" id="XAE42774.1"/>
    </source>
</evidence>
<protein>
    <submittedName>
        <fullName evidence="8">MFS transporter</fullName>
    </submittedName>
</protein>
<evidence type="ECO:0000256" key="7">
    <source>
        <dbReference type="SAM" id="Phobius"/>
    </source>
</evidence>
<accession>A0ABZ3D5C8</accession>
<feature type="transmembrane region" description="Helical" evidence="7">
    <location>
        <begin position="184"/>
        <end position="207"/>
    </location>
</feature>
<feature type="transmembrane region" description="Helical" evidence="7">
    <location>
        <begin position="243"/>
        <end position="266"/>
    </location>
</feature>
<evidence type="ECO:0000256" key="4">
    <source>
        <dbReference type="ARBA" id="ARBA00022692"/>
    </source>
</evidence>
<dbReference type="EMBL" id="CP152276">
    <property type="protein sequence ID" value="XAE42774.1"/>
    <property type="molecule type" value="Genomic_DNA"/>
</dbReference>
<keyword evidence="2" id="KW-0813">Transport</keyword>
<dbReference type="SUPFAM" id="SSF103473">
    <property type="entry name" value="MFS general substrate transporter"/>
    <property type="match status" value="1"/>
</dbReference>
<feature type="transmembrane region" description="Helical" evidence="7">
    <location>
        <begin position="396"/>
        <end position="415"/>
    </location>
</feature>
<evidence type="ECO:0000256" key="3">
    <source>
        <dbReference type="ARBA" id="ARBA00022475"/>
    </source>
</evidence>
<evidence type="ECO:0000256" key="5">
    <source>
        <dbReference type="ARBA" id="ARBA00022989"/>
    </source>
</evidence>
<evidence type="ECO:0000256" key="1">
    <source>
        <dbReference type="ARBA" id="ARBA00004651"/>
    </source>
</evidence>
<feature type="transmembrane region" description="Helical" evidence="7">
    <location>
        <begin position="70"/>
        <end position="88"/>
    </location>
</feature>
<dbReference type="InterPro" id="IPR010290">
    <property type="entry name" value="TM_effector"/>
</dbReference>
<dbReference type="CDD" id="cd06173">
    <property type="entry name" value="MFS_MefA_like"/>
    <property type="match status" value="1"/>
</dbReference>
<keyword evidence="3" id="KW-1003">Cell membrane</keyword>
<dbReference type="PANTHER" id="PTHR23513">
    <property type="entry name" value="INTEGRAL MEMBRANE EFFLUX PROTEIN-RELATED"/>
    <property type="match status" value="1"/>
</dbReference>
<feature type="transmembrane region" description="Helical" evidence="7">
    <location>
        <begin position="278"/>
        <end position="296"/>
    </location>
</feature>
<name>A0ABZ3D5C8_9PROT</name>
<dbReference type="Pfam" id="PF05977">
    <property type="entry name" value="MFS_3"/>
    <property type="match status" value="1"/>
</dbReference>
<organism evidence="8 9">
    <name type="scientific">Nguyenibacter vanlangensis</name>
    <dbReference type="NCBI Taxonomy" id="1216886"/>
    <lineage>
        <taxon>Bacteria</taxon>
        <taxon>Pseudomonadati</taxon>
        <taxon>Pseudomonadota</taxon>
        <taxon>Alphaproteobacteria</taxon>
        <taxon>Acetobacterales</taxon>
        <taxon>Acetobacteraceae</taxon>
        <taxon>Nguyenibacter</taxon>
    </lineage>
</organism>
<evidence type="ECO:0000256" key="2">
    <source>
        <dbReference type="ARBA" id="ARBA00022448"/>
    </source>
</evidence>
<evidence type="ECO:0000313" key="9">
    <source>
        <dbReference type="Proteomes" id="UP001449795"/>
    </source>
</evidence>
<evidence type="ECO:0000256" key="6">
    <source>
        <dbReference type="ARBA" id="ARBA00023136"/>
    </source>
</evidence>
<feature type="transmembrane region" description="Helical" evidence="7">
    <location>
        <begin position="308"/>
        <end position="328"/>
    </location>
</feature>
<comment type="subcellular location">
    <subcellularLocation>
        <location evidence="1">Cell membrane</location>
        <topology evidence="1">Multi-pass membrane protein</topology>
    </subcellularLocation>
</comment>
<reference evidence="8 9" key="1">
    <citation type="submission" date="2024-04" db="EMBL/GenBank/DDBJ databases">
        <title>Complete genome sequence of Nguyenibacter vanlangesis HBCM-1154, a strain capable of nitrogen fixation, IAA production, and phosphorus solubilization isolated from sugarcane soil.</title>
        <authorList>
            <person name="MY HANH P."/>
        </authorList>
    </citation>
    <scope>NUCLEOTIDE SEQUENCE [LARGE SCALE GENOMIC DNA]</scope>
    <source>
        <strain evidence="8 9">HBCM 1154</strain>
    </source>
</reference>
<keyword evidence="6 7" id="KW-0472">Membrane</keyword>
<dbReference type="Proteomes" id="UP001449795">
    <property type="component" value="Chromosome"/>
</dbReference>
<feature type="transmembrane region" description="Helical" evidence="7">
    <location>
        <begin position="124"/>
        <end position="143"/>
    </location>
</feature>
<proteinExistence type="predicted"/>
<dbReference type="InterPro" id="IPR036259">
    <property type="entry name" value="MFS_trans_sf"/>
</dbReference>